<feature type="binding site" evidence="8">
    <location>
        <position position="116"/>
    </location>
    <ligand>
        <name>substrate</name>
    </ligand>
</feature>
<organism evidence="13 14">
    <name type="scientific">Thermogemmatispora tikiterensis</name>
    <dbReference type="NCBI Taxonomy" id="1825093"/>
    <lineage>
        <taxon>Bacteria</taxon>
        <taxon>Bacillati</taxon>
        <taxon>Chloroflexota</taxon>
        <taxon>Ktedonobacteria</taxon>
        <taxon>Thermogemmatisporales</taxon>
        <taxon>Thermogemmatisporaceae</taxon>
        <taxon>Thermogemmatispora</taxon>
    </lineage>
</organism>
<proteinExistence type="inferred from homology"/>
<dbReference type="GO" id="GO:0004565">
    <property type="term" value="F:beta-galactosidase activity"/>
    <property type="evidence" value="ECO:0007669"/>
    <property type="project" value="UniProtKB-EC"/>
</dbReference>
<dbReference type="Gene3D" id="2.60.40.1180">
    <property type="entry name" value="Golgi alpha-mannosidase II"/>
    <property type="match status" value="1"/>
</dbReference>
<dbReference type="InterPro" id="IPR013738">
    <property type="entry name" value="Beta_galactosidase_Trimer"/>
</dbReference>
<dbReference type="SUPFAM" id="SSF51445">
    <property type="entry name" value="(Trans)glycosidases"/>
    <property type="match status" value="1"/>
</dbReference>
<protein>
    <recommendedName>
        <fullName evidence="3 6">Beta-galactosidase</fullName>
        <shortName evidence="6">Beta-gal</shortName>
        <ecNumber evidence="3 6">3.2.1.23</ecNumber>
    </recommendedName>
</protein>
<dbReference type="RefSeq" id="WP_112432285.1">
    <property type="nucleotide sequence ID" value="NZ_MCIF01000002.1"/>
</dbReference>
<dbReference type="Pfam" id="PF08532">
    <property type="entry name" value="Glyco_hydro_42M"/>
    <property type="match status" value="1"/>
</dbReference>
<keyword evidence="4 6" id="KW-0378">Hydrolase</keyword>
<feature type="binding site" evidence="9">
    <location>
        <position position="165"/>
    </location>
    <ligand>
        <name>Zn(2+)</name>
        <dbReference type="ChEBI" id="CHEBI:29105"/>
    </ligand>
</feature>
<dbReference type="OrthoDB" id="9800974at2"/>
<name>A0A328VJ14_9CHLR</name>
<comment type="catalytic activity">
    <reaction evidence="1 6">
        <text>Hydrolysis of terminal non-reducing beta-D-galactose residues in beta-D-galactosides.</text>
        <dbReference type="EC" id="3.2.1.23"/>
    </reaction>
</comment>
<keyword evidence="9" id="KW-0479">Metal-binding</keyword>
<dbReference type="Proteomes" id="UP000248706">
    <property type="component" value="Unassembled WGS sequence"/>
</dbReference>
<comment type="similarity">
    <text evidence="2 6">Belongs to the glycosyl hydrolase 42 family.</text>
</comment>
<dbReference type="Gene3D" id="3.40.50.880">
    <property type="match status" value="1"/>
</dbReference>
<feature type="binding site" evidence="9">
    <location>
        <position position="162"/>
    </location>
    <ligand>
        <name>Zn(2+)</name>
        <dbReference type="ChEBI" id="CHEBI:29105"/>
    </ligand>
</feature>
<keyword evidence="5 6" id="KW-0326">Glycosidase</keyword>
<keyword evidence="9" id="KW-0862">Zinc</keyword>
<dbReference type="EMBL" id="MCIF01000002">
    <property type="protein sequence ID" value="RAQ97676.1"/>
    <property type="molecule type" value="Genomic_DNA"/>
</dbReference>
<dbReference type="GO" id="GO:0009341">
    <property type="term" value="C:beta-galactosidase complex"/>
    <property type="evidence" value="ECO:0007669"/>
    <property type="project" value="InterPro"/>
</dbReference>
<dbReference type="InterPro" id="IPR029062">
    <property type="entry name" value="Class_I_gatase-like"/>
</dbReference>
<evidence type="ECO:0000256" key="5">
    <source>
        <dbReference type="ARBA" id="ARBA00023295"/>
    </source>
</evidence>
<evidence type="ECO:0000256" key="1">
    <source>
        <dbReference type="ARBA" id="ARBA00001412"/>
    </source>
</evidence>
<dbReference type="InterPro" id="IPR013529">
    <property type="entry name" value="Glyco_hydro_42_N"/>
</dbReference>
<evidence type="ECO:0000313" key="14">
    <source>
        <dbReference type="Proteomes" id="UP000248706"/>
    </source>
</evidence>
<evidence type="ECO:0000256" key="8">
    <source>
        <dbReference type="PIRSR" id="PIRSR001084-2"/>
    </source>
</evidence>
<evidence type="ECO:0000259" key="12">
    <source>
        <dbReference type="Pfam" id="PF08533"/>
    </source>
</evidence>
<feature type="domain" description="Beta-galactosidase trimerisation" evidence="11">
    <location>
        <begin position="396"/>
        <end position="601"/>
    </location>
</feature>
<dbReference type="InterPro" id="IPR013780">
    <property type="entry name" value="Glyco_hydro_b"/>
</dbReference>
<dbReference type="AlphaFoldDB" id="A0A328VJ14"/>
<dbReference type="CDD" id="cd03143">
    <property type="entry name" value="A4_beta-galactosidase_middle_domain"/>
    <property type="match status" value="1"/>
</dbReference>
<dbReference type="PANTHER" id="PTHR36447">
    <property type="entry name" value="BETA-GALACTOSIDASE GANA"/>
    <property type="match status" value="1"/>
</dbReference>
<dbReference type="InterPro" id="IPR003476">
    <property type="entry name" value="Glyco_hydro_42"/>
</dbReference>
<dbReference type="GO" id="GO:0006012">
    <property type="term" value="P:galactose metabolic process"/>
    <property type="evidence" value="ECO:0007669"/>
    <property type="project" value="InterPro"/>
</dbReference>
<feature type="active site" description="Proton donor" evidence="7">
    <location>
        <position position="155"/>
    </location>
</feature>
<sequence>MEAFPPLNPRAPFIWYGGDYNPEQWPRAIWDEDLRLMQECRFRVATVGVFSWTALQPAEERFTFGWLDQVLDKLAAAGCRVCLATPSAAQPAWLSQRYPEVLRADPTGRRRHHGWRVNYCPTSPLYRRLAAQMAAKLAERYHAHPALVAWHVSNEYAPACYCEQCAAAFREWLRRRYGSLDELNRRWWTRFWSHTYTDWSQIEPPYANGEGSIHALTLDYRRFQNEMLLECFKLEREAIRQFSPDVPITTNLMRFYRDLDYRLWAREMDVVAWDCYPSVEDEPLDIALAHDLMRSLRDGQPFLLMEQSPSSQNWQPYNTLKRPGELRLQSYQALAHGAESVMFFQWRRSRGGIEKLHGAVIEHSGRSDTRVFAEVRALGQELERLGARTLGGVTPAQVGLLFDWENWWALEDCSGPTREKRYLETLRAHYAPFWRRNVALDLVFSDSELGRYRLLVAPLLYLLKEGLAERLAAFVQDGGTLVTTYLSGMVDECDLAFEDGYPGPLRHLLGIWNEEIDALPPGRTNRLVLNDGRSFACGHLCALIQSEGAEVLGRYGEDFYAGRPALTRHRVGRGQAFYLACEPEPAFLEHFYGELLGELEIAPVLETPPGVEATLRQTARERLVFVLNHGRAPATVMLPPGRTFEELLTGRSLSGSLTLAGQEVAILAEPLASESSRRAGS</sequence>
<feature type="binding site" evidence="8">
    <location>
        <position position="314"/>
    </location>
    <ligand>
        <name>substrate</name>
    </ligand>
</feature>
<evidence type="ECO:0000256" key="6">
    <source>
        <dbReference type="PIRNR" id="PIRNR001084"/>
    </source>
</evidence>
<feature type="binding site" evidence="8">
    <location>
        <position position="154"/>
    </location>
    <ligand>
        <name>substrate</name>
    </ligand>
</feature>
<evidence type="ECO:0000256" key="3">
    <source>
        <dbReference type="ARBA" id="ARBA00012756"/>
    </source>
</evidence>
<dbReference type="GO" id="GO:0046872">
    <property type="term" value="F:metal ion binding"/>
    <property type="evidence" value="ECO:0007669"/>
    <property type="project" value="UniProtKB-KW"/>
</dbReference>
<gene>
    <name evidence="13" type="ORF">A4R35_19210</name>
</gene>
<dbReference type="PANTHER" id="PTHR36447:SF1">
    <property type="entry name" value="BETA-GALACTOSIDASE GANA"/>
    <property type="match status" value="1"/>
</dbReference>
<evidence type="ECO:0000256" key="4">
    <source>
        <dbReference type="ARBA" id="ARBA00022801"/>
    </source>
</evidence>
<feature type="domain" description="Beta-galactosidase C-terminal" evidence="12">
    <location>
        <begin position="610"/>
        <end position="667"/>
    </location>
</feature>
<accession>A0A328VJ14</accession>
<dbReference type="EC" id="3.2.1.23" evidence="3 6"/>
<evidence type="ECO:0000313" key="13">
    <source>
        <dbReference type="EMBL" id="RAQ97676.1"/>
    </source>
</evidence>
<dbReference type="SUPFAM" id="SSF52317">
    <property type="entry name" value="Class I glutamine amidotransferase-like"/>
    <property type="match status" value="1"/>
</dbReference>
<evidence type="ECO:0000256" key="7">
    <source>
        <dbReference type="PIRSR" id="PIRSR001084-1"/>
    </source>
</evidence>
<dbReference type="Pfam" id="PF02449">
    <property type="entry name" value="Glyco_hydro_42"/>
    <property type="match status" value="1"/>
</dbReference>
<feature type="active site" description="Nucleophile" evidence="7">
    <location>
        <position position="306"/>
    </location>
</feature>
<feature type="binding site" evidence="9">
    <location>
        <position position="160"/>
    </location>
    <ligand>
        <name>Zn(2+)</name>
        <dbReference type="ChEBI" id="CHEBI:29105"/>
    </ligand>
</feature>
<evidence type="ECO:0000259" key="11">
    <source>
        <dbReference type="Pfam" id="PF08532"/>
    </source>
</evidence>
<dbReference type="InterPro" id="IPR013739">
    <property type="entry name" value="Beta_galactosidase_C"/>
</dbReference>
<dbReference type="Gene3D" id="3.20.20.80">
    <property type="entry name" value="Glycosidases"/>
    <property type="match status" value="1"/>
</dbReference>
<evidence type="ECO:0000259" key="10">
    <source>
        <dbReference type="Pfam" id="PF02449"/>
    </source>
</evidence>
<dbReference type="PIRSF" id="PIRSF001084">
    <property type="entry name" value="B-galactosidase"/>
    <property type="match status" value="1"/>
</dbReference>
<comment type="caution">
    <text evidence="13">The sequence shown here is derived from an EMBL/GenBank/DDBJ whole genome shotgun (WGS) entry which is preliminary data.</text>
</comment>
<reference evidence="13 14" key="1">
    <citation type="submission" date="2016-08" db="EMBL/GenBank/DDBJ databases">
        <title>Analysis of Carbohydrate Active Enzymes in Thermogemmatispora T81 Reveals Carbohydrate Degradation Ability.</title>
        <authorList>
            <person name="Tomazini A."/>
            <person name="Lal S."/>
            <person name="Stott M."/>
            <person name="Henrissat B."/>
            <person name="Polikarpov I."/>
            <person name="Sparling R."/>
            <person name="Levin D.B."/>
        </authorList>
    </citation>
    <scope>NUCLEOTIDE SEQUENCE [LARGE SCALE GENOMIC DNA]</scope>
    <source>
        <strain evidence="13 14">T81</strain>
    </source>
</reference>
<dbReference type="InterPro" id="IPR017853">
    <property type="entry name" value="GH"/>
</dbReference>
<dbReference type="Pfam" id="PF08533">
    <property type="entry name" value="Glyco_hydro_42C"/>
    <property type="match status" value="1"/>
</dbReference>
<evidence type="ECO:0000256" key="9">
    <source>
        <dbReference type="PIRSR" id="PIRSR001084-3"/>
    </source>
</evidence>
<evidence type="ECO:0000256" key="2">
    <source>
        <dbReference type="ARBA" id="ARBA00005940"/>
    </source>
</evidence>
<keyword evidence="14" id="KW-1185">Reference proteome</keyword>
<feature type="binding site" evidence="9">
    <location>
        <position position="120"/>
    </location>
    <ligand>
        <name>Zn(2+)</name>
        <dbReference type="ChEBI" id="CHEBI:29105"/>
    </ligand>
</feature>
<feature type="domain" description="Glycoside hydrolase family 42 N-terminal" evidence="10">
    <location>
        <begin position="19"/>
        <end position="385"/>
    </location>
</feature>